<dbReference type="OrthoDB" id="6657864at2"/>
<dbReference type="SUPFAM" id="SSF54427">
    <property type="entry name" value="NTF2-like"/>
    <property type="match status" value="1"/>
</dbReference>
<dbReference type="PANTHER" id="PTHR41252">
    <property type="entry name" value="BLR2505 PROTEIN"/>
    <property type="match status" value="1"/>
</dbReference>
<dbReference type="InterPro" id="IPR032710">
    <property type="entry name" value="NTF2-like_dom_sf"/>
</dbReference>
<dbReference type="Proteomes" id="UP000319103">
    <property type="component" value="Unassembled WGS sequence"/>
</dbReference>
<organism evidence="2 3">
    <name type="scientific">Kitasatospora acidiphila</name>
    <dbReference type="NCBI Taxonomy" id="2567942"/>
    <lineage>
        <taxon>Bacteria</taxon>
        <taxon>Bacillati</taxon>
        <taxon>Actinomycetota</taxon>
        <taxon>Actinomycetes</taxon>
        <taxon>Kitasatosporales</taxon>
        <taxon>Streptomycetaceae</taxon>
        <taxon>Kitasatospora</taxon>
    </lineage>
</organism>
<dbReference type="AlphaFoldDB" id="A0A540WGP9"/>
<feature type="domain" description="SnoaL-like" evidence="1">
    <location>
        <begin position="10"/>
        <end position="118"/>
    </location>
</feature>
<accession>A0A540WGP9</accession>
<evidence type="ECO:0000313" key="3">
    <source>
        <dbReference type="Proteomes" id="UP000319103"/>
    </source>
</evidence>
<dbReference type="PANTHER" id="PTHR41252:SF1">
    <property type="entry name" value="BLR2505 PROTEIN"/>
    <property type="match status" value="1"/>
</dbReference>
<reference evidence="2 3" key="1">
    <citation type="submission" date="2019-06" db="EMBL/GenBank/DDBJ databases">
        <title>Description of Kitasatospora acidophila sp. nov. isolated from pine grove soil, and reclassification of Streptomyces novaecaesareae to Kitasatospora novaeceasareae comb. nov.</title>
        <authorList>
            <person name="Kim M.J."/>
        </authorList>
    </citation>
    <scope>NUCLEOTIDE SEQUENCE [LARGE SCALE GENOMIC DNA]</scope>
    <source>
        <strain evidence="2 3">MMS16-CNU292</strain>
    </source>
</reference>
<sequence>MTSTQPKDVVRRYFAALAAGDQQAVEDSWAEDGSCWYAGELPISGLWQGRDQVINGFLATAFAHLDPDREVGLRVTNLFGEGDQVFVEWDSWATGRTGRPYQQKNSGVFTVREGRIASMREYADTQHWYDALVAEAPAEQPAG</sequence>
<dbReference type="InterPro" id="IPR037401">
    <property type="entry name" value="SnoaL-like"/>
</dbReference>
<dbReference type="EMBL" id="VIGB01000001">
    <property type="protein sequence ID" value="TQF08077.1"/>
    <property type="molecule type" value="Genomic_DNA"/>
</dbReference>
<comment type="caution">
    <text evidence="2">The sequence shown here is derived from an EMBL/GenBank/DDBJ whole genome shotgun (WGS) entry which is preliminary data.</text>
</comment>
<dbReference type="RefSeq" id="WP_141631738.1">
    <property type="nucleotide sequence ID" value="NZ_VIGB01000001.1"/>
</dbReference>
<protein>
    <submittedName>
        <fullName evidence="2">Nuclear transport factor 2 family protein</fullName>
    </submittedName>
</protein>
<name>A0A540WGP9_9ACTN</name>
<dbReference type="Gene3D" id="3.10.450.50">
    <property type="match status" value="1"/>
</dbReference>
<proteinExistence type="predicted"/>
<gene>
    <name evidence="2" type="ORF">E6W39_00615</name>
</gene>
<dbReference type="Pfam" id="PF12680">
    <property type="entry name" value="SnoaL_2"/>
    <property type="match status" value="1"/>
</dbReference>
<evidence type="ECO:0000259" key="1">
    <source>
        <dbReference type="Pfam" id="PF12680"/>
    </source>
</evidence>
<evidence type="ECO:0000313" key="2">
    <source>
        <dbReference type="EMBL" id="TQF08077.1"/>
    </source>
</evidence>
<keyword evidence="3" id="KW-1185">Reference proteome</keyword>